<keyword evidence="1" id="KW-0472">Membrane</keyword>
<keyword evidence="3" id="KW-1185">Reference proteome</keyword>
<organism evidence="2 3">
    <name type="scientific">Pontibacter amylolyticus</name>
    <dbReference type="NCBI Taxonomy" id="1424080"/>
    <lineage>
        <taxon>Bacteria</taxon>
        <taxon>Pseudomonadati</taxon>
        <taxon>Bacteroidota</taxon>
        <taxon>Cytophagia</taxon>
        <taxon>Cytophagales</taxon>
        <taxon>Hymenobacteraceae</taxon>
        <taxon>Pontibacter</taxon>
    </lineage>
</organism>
<keyword evidence="1" id="KW-0812">Transmembrane</keyword>
<dbReference type="Proteomes" id="UP000634043">
    <property type="component" value="Unassembled WGS sequence"/>
</dbReference>
<feature type="transmembrane region" description="Helical" evidence="1">
    <location>
        <begin position="171"/>
        <end position="189"/>
    </location>
</feature>
<gene>
    <name evidence="2" type="ORF">GCM10011323_14580</name>
</gene>
<evidence type="ECO:0008006" key="4">
    <source>
        <dbReference type="Google" id="ProtNLM"/>
    </source>
</evidence>
<feature type="transmembrane region" description="Helical" evidence="1">
    <location>
        <begin position="82"/>
        <end position="99"/>
    </location>
</feature>
<dbReference type="EMBL" id="BMFP01000002">
    <property type="protein sequence ID" value="GGG11143.1"/>
    <property type="molecule type" value="Genomic_DNA"/>
</dbReference>
<accession>A0ABQ1W4K4</accession>
<protein>
    <recommendedName>
        <fullName evidence="4">DoxX family protein</fullName>
    </recommendedName>
</protein>
<proteinExistence type="predicted"/>
<comment type="caution">
    <text evidence="2">The sequence shown here is derived from an EMBL/GenBank/DDBJ whole genome shotgun (WGS) entry which is preliminary data.</text>
</comment>
<feature type="transmembrane region" description="Helical" evidence="1">
    <location>
        <begin position="54"/>
        <end position="75"/>
    </location>
</feature>
<evidence type="ECO:0000313" key="2">
    <source>
        <dbReference type="EMBL" id="GGG11143.1"/>
    </source>
</evidence>
<reference evidence="3" key="1">
    <citation type="journal article" date="2019" name="Int. J. Syst. Evol. Microbiol.">
        <title>The Global Catalogue of Microorganisms (GCM) 10K type strain sequencing project: providing services to taxonomists for standard genome sequencing and annotation.</title>
        <authorList>
            <consortium name="The Broad Institute Genomics Platform"/>
            <consortium name="The Broad Institute Genome Sequencing Center for Infectious Disease"/>
            <person name="Wu L."/>
            <person name="Ma J."/>
        </authorList>
    </citation>
    <scope>NUCLEOTIDE SEQUENCE [LARGE SCALE GENOMIC DNA]</scope>
    <source>
        <strain evidence="3">CGMCC 1.12749</strain>
    </source>
</reference>
<feature type="transmembrane region" description="Helical" evidence="1">
    <location>
        <begin position="144"/>
        <end position="165"/>
    </location>
</feature>
<feature type="transmembrane region" description="Helical" evidence="1">
    <location>
        <begin position="12"/>
        <end position="34"/>
    </location>
</feature>
<evidence type="ECO:0000313" key="3">
    <source>
        <dbReference type="Proteomes" id="UP000634043"/>
    </source>
</evidence>
<evidence type="ECO:0000256" key="1">
    <source>
        <dbReference type="SAM" id="Phobius"/>
    </source>
</evidence>
<keyword evidence="1" id="KW-1133">Transmembrane helix</keyword>
<sequence length="215" mass="23454">MAGINMNYKTFTLNGISVFLGLIFFTAGMAKVFYEHRFPGLIGPVWLEEKLAEFGLGLFARFIAYSQIVVGFMLLTLRYRTLGAIALLPMLLNILLVTISQNWKGTPYVLAFFLLLNLVLLAAESPKLLHLLGFRTNYTPSVHAPVRYGLLWLSGLGLVLGSVPLSFQSQTAAYVLCVTGIAVGLHTYWKGGRAGKHAKASPAIPAAIPVAKQKV</sequence>
<feature type="transmembrane region" description="Helical" evidence="1">
    <location>
        <begin position="105"/>
        <end position="123"/>
    </location>
</feature>
<name>A0ABQ1W4K4_9BACT</name>